<organism evidence="1">
    <name type="scientific">marine sediment metagenome</name>
    <dbReference type="NCBI Taxonomy" id="412755"/>
    <lineage>
        <taxon>unclassified sequences</taxon>
        <taxon>metagenomes</taxon>
        <taxon>ecological metagenomes</taxon>
    </lineage>
</organism>
<gene>
    <name evidence="1" type="ORF">S01H4_46238</name>
</gene>
<feature type="non-terminal residue" evidence="1">
    <location>
        <position position="31"/>
    </location>
</feature>
<reference evidence="1" key="1">
    <citation type="journal article" date="2014" name="Front. Microbiol.">
        <title>High frequency of phylogenetically diverse reductive dehalogenase-homologous genes in deep subseafloor sedimentary metagenomes.</title>
        <authorList>
            <person name="Kawai M."/>
            <person name="Futagami T."/>
            <person name="Toyoda A."/>
            <person name="Takaki Y."/>
            <person name="Nishi S."/>
            <person name="Hori S."/>
            <person name="Arai W."/>
            <person name="Tsubouchi T."/>
            <person name="Morono Y."/>
            <person name="Uchiyama I."/>
            <person name="Ito T."/>
            <person name="Fujiyama A."/>
            <person name="Inagaki F."/>
            <person name="Takami H."/>
        </authorList>
    </citation>
    <scope>NUCLEOTIDE SEQUENCE</scope>
    <source>
        <strain evidence="1">Expedition CK06-06</strain>
    </source>
</reference>
<dbReference type="EMBL" id="BART01025818">
    <property type="protein sequence ID" value="GAG90600.1"/>
    <property type="molecule type" value="Genomic_DNA"/>
</dbReference>
<comment type="caution">
    <text evidence="1">The sequence shown here is derived from an EMBL/GenBank/DDBJ whole genome shotgun (WGS) entry which is preliminary data.</text>
</comment>
<accession>X1B6A3</accession>
<proteinExistence type="predicted"/>
<protein>
    <submittedName>
        <fullName evidence="1">Uncharacterized protein</fullName>
    </submittedName>
</protein>
<sequence length="31" mass="3711">MSDEEELEAIRKRKLEQLQQQAVQQQVAQQQ</sequence>
<dbReference type="AlphaFoldDB" id="X1B6A3"/>
<evidence type="ECO:0000313" key="1">
    <source>
        <dbReference type="EMBL" id="GAG90600.1"/>
    </source>
</evidence>
<name>X1B6A3_9ZZZZ</name>